<proteinExistence type="predicted"/>
<organism evidence="1 2">
    <name type="scientific">Bacteroides gallinaceum</name>
    <dbReference type="NCBI Taxonomy" id="1462571"/>
    <lineage>
        <taxon>Bacteria</taxon>
        <taxon>Pseudomonadati</taxon>
        <taxon>Bacteroidota</taxon>
        <taxon>Bacteroidia</taxon>
        <taxon>Bacteroidales</taxon>
        <taxon>Bacteroidaceae</taxon>
        <taxon>Bacteroides</taxon>
    </lineage>
</organism>
<dbReference type="RefSeq" id="WP_288187069.1">
    <property type="nucleotide sequence ID" value="NZ_JAUDCP010000003.1"/>
</dbReference>
<sequence length="153" mass="18013">MRKILFLIATLYSFTCLAQIDVRYLYDSNTKTIVLLVRNNTDKLYRLCPFSGQDYYEPGSASFVVLQYKDSNGKVLFRRSFFISEQLPINESTKGKFLFKYGENKYVCDLEKLYEGNINDIYEVDVHVQIEAVSLKDKKDVYKKVIDKTYQFK</sequence>
<dbReference type="EMBL" id="JAUDEN010000068">
    <property type="protein sequence ID" value="MDM8326504.1"/>
    <property type="molecule type" value="Genomic_DNA"/>
</dbReference>
<evidence type="ECO:0000313" key="2">
    <source>
        <dbReference type="Proteomes" id="UP001169458"/>
    </source>
</evidence>
<name>A0ABT7VJP8_9BACE</name>
<accession>A0ABT7VJP8</accession>
<protein>
    <submittedName>
        <fullName evidence="1">Uncharacterized protein</fullName>
    </submittedName>
</protein>
<gene>
    <name evidence="1" type="ORF">QUW60_14980</name>
</gene>
<reference evidence="2" key="2">
    <citation type="submission" date="2023-07" db="EMBL/GenBank/DDBJ databases">
        <title>Identification and characterization of horizontal gene transfer across gut microbiota members of farm animals based on homology search.</title>
        <authorList>
            <person name="Schwarzerova J."/>
            <person name="Nykrynova M."/>
            <person name="Jureckova K."/>
            <person name="Cejkova D."/>
            <person name="Rychlik I."/>
        </authorList>
    </citation>
    <scope>NUCLEOTIDE SEQUENCE [LARGE SCALE GENOMIC DNA]</scope>
    <source>
        <strain evidence="2">109_WCHN</strain>
    </source>
</reference>
<comment type="caution">
    <text evidence="1">The sequence shown here is derived from an EMBL/GenBank/DDBJ whole genome shotgun (WGS) entry which is preliminary data.</text>
</comment>
<evidence type="ECO:0000313" key="1">
    <source>
        <dbReference type="EMBL" id="MDM8326504.1"/>
    </source>
</evidence>
<dbReference type="Proteomes" id="UP001169458">
    <property type="component" value="Unassembled WGS sequence"/>
</dbReference>
<keyword evidence="2" id="KW-1185">Reference proteome</keyword>
<reference evidence="1 2" key="1">
    <citation type="submission" date="2023-06" db="EMBL/GenBank/DDBJ databases">
        <authorList>
            <person name="Zeman M."/>
            <person name="Kubasova T."/>
            <person name="Jahodarova E."/>
            <person name="Nykrynova M."/>
            <person name="Rychlik I."/>
        </authorList>
    </citation>
    <scope>NUCLEOTIDE SEQUENCE [LARGE SCALE GENOMIC DNA]</scope>
    <source>
        <strain evidence="1 2">109_WCHN</strain>
    </source>
</reference>